<feature type="compositionally biased region" description="Basic and acidic residues" evidence="1">
    <location>
        <begin position="11"/>
        <end position="20"/>
    </location>
</feature>
<evidence type="ECO:0000313" key="2">
    <source>
        <dbReference type="EMBL" id="MDR7308181.1"/>
    </source>
</evidence>
<dbReference type="EMBL" id="JAVDXO010000009">
    <property type="protein sequence ID" value="MDR7308181.1"/>
    <property type="molecule type" value="Genomic_DNA"/>
</dbReference>
<gene>
    <name evidence="2" type="ORF">J2X15_003490</name>
</gene>
<comment type="caution">
    <text evidence="2">The sequence shown here is derived from an EMBL/GenBank/DDBJ whole genome shotgun (WGS) entry which is preliminary data.</text>
</comment>
<reference evidence="2 3" key="1">
    <citation type="submission" date="2023-07" db="EMBL/GenBank/DDBJ databases">
        <title>Sorghum-associated microbial communities from plants grown in Nebraska, USA.</title>
        <authorList>
            <person name="Schachtman D."/>
        </authorList>
    </citation>
    <scope>NUCLEOTIDE SEQUENCE [LARGE SCALE GENOMIC DNA]</scope>
    <source>
        <strain evidence="2 3">BE308</strain>
    </source>
</reference>
<proteinExistence type="predicted"/>
<evidence type="ECO:0000256" key="1">
    <source>
        <dbReference type="SAM" id="MobiDB-lite"/>
    </source>
</evidence>
<dbReference type="Proteomes" id="UP001268089">
    <property type="component" value="Unassembled WGS sequence"/>
</dbReference>
<name>A0ABU1ZRJ3_9BURK</name>
<accession>A0ABU1ZRJ3</accession>
<sequence>MSSPPPSSAADESRRAEMARHHAQLSANAEAWRQLALKGYGHTAAKVRATQPAALQRDRDDDELSDSAYQDL</sequence>
<organism evidence="2 3">
    <name type="scientific">Rhodoferax saidenbachensis</name>
    <dbReference type="NCBI Taxonomy" id="1484693"/>
    <lineage>
        <taxon>Bacteria</taxon>
        <taxon>Pseudomonadati</taxon>
        <taxon>Pseudomonadota</taxon>
        <taxon>Betaproteobacteria</taxon>
        <taxon>Burkholderiales</taxon>
        <taxon>Comamonadaceae</taxon>
        <taxon>Rhodoferax</taxon>
    </lineage>
</organism>
<dbReference type="RefSeq" id="WP_310345099.1">
    <property type="nucleotide sequence ID" value="NZ_JAVDXO010000009.1"/>
</dbReference>
<evidence type="ECO:0000313" key="3">
    <source>
        <dbReference type="Proteomes" id="UP001268089"/>
    </source>
</evidence>
<feature type="region of interest" description="Disordered" evidence="1">
    <location>
        <begin position="48"/>
        <end position="72"/>
    </location>
</feature>
<protein>
    <submittedName>
        <fullName evidence="2">Uncharacterized protein</fullName>
    </submittedName>
</protein>
<feature type="region of interest" description="Disordered" evidence="1">
    <location>
        <begin position="1"/>
        <end position="25"/>
    </location>
</feature>
<keyword evidence="3" id="KW-1185">Reference proteome</keyword>